<dbReference type="Pfam" id="PF13173">
    <property type="entry name" value="AAA_14"/>
    <property type="match status" value="1"/>
</dbReference>
<dbReference type="InterPro" id="IPR041682">
    <property type="entry name" value="AAA_14"/>
</dbReference>
<proteinExistence type="predicted"/>
<dbReference type="Proteomes" id="UP000433181">
    <property type="component" value="Unassembled WGS sequence"/>
</dbReference>
<evidence type="ECO:0000259" key="1">
    <source>
        <dbReference type="Pfam" id="PF13173"/>
    </source>
</evidence>
<gene>
    <name evidence="3" type="ORF">FYJ84_12640</name>
</gene>
<dbReference type="GO" id="GO:0005524">
    <property type="term" value="F:ATP binding"/>
    <property type="evidence" value="ECO:0007669"/>
    <property type="project" value="UniProtKB-KW"/>
</dbReference>
<evidence type="ECO:0000313" key="4">
    <source>
        <dbReference type="Proteomes" id="UP000433181"/>
    </source>
</evidence>
<reference evidence="3 4" key="1">
    <citation type="submission" date="2019-08" db="EMBL/GenBank/DDBJ databases">
        <title>In-depth cultivation of the pig gut microbiome towards novel bacterial diversity and tailored functional studies.</title>
        <authorList>
            <person name="Wylensek D."/>
            <person name="Hitch T.C.A."/>
            <person name="Clavel T."/>
        </authorList>
    </citation>
    <scope>NUCLEOTIDE SEQUENCE [LARGE SCALE GENOMIC DNA]</scope>
    <source>
        <strain evidence="3 4">WCA-693-APC-5D-A</strain>
    </source>
</reference>
<dbReference type="InterPro" id="IPR025420">
    <property type="entry name" value="DUF4143"/>
</dbReference>
<keyword evidence="3" id="KW-0547">Nucleotide-binding</keyword>
<name>A0A6I2UJH6_9FIRM</name>
<keyword evidence="3" id="KW-0067">ATP-binding</keyword>
<accession>A0A6I2UJH6</accession>
<protein>
    <submittedName>
        <fullName evidence="3">ATP-binding protein</fullName>
    </submittedName>
</protein>
<evidence type="ECO:0000259" key="2">
    <source>
        <dbReference type="Pfam" id="PF13635"/>
    </source>
</evidence>
<feature type="domain" description="DUF4143" evidence="2">
    <location>
        <begin position="202"/>
        <end position="349"/>
    </location>
</feature>
<dbReference type="RefSeq" id="WP_154407980.1">
    <property type="nucleotide sequence ID" value="NZ_VUNR01000035.1"/>
</dbReference>
<dbReference type="PANTHER" id="PTHR33295:SF20">
    <property type="entry name" value="ATPASE"/>
    <property type="match status" value="1"/>
</dbReference>
<dbReference type="AlphaFoldDB" id="A0A6I2UJH6"/>
<keyword evidence="4" id="KW-1185">Reference proteome</keyword>
<dbReference type="EMBL" id="VUNR01000035">
    <property type="protein sequence ID" value="MSU09819.1"/>
    <property type="molecule type" value="Genomic_DNA"/>
</dbReference>
<evidence type="ECO:0000313" key="3">
    <source>
        <dbReference type="EMBL" id="MSU09819.1"/>
    </source>
</evidence>
<sequence length="403" mass="46538">MQTKLIERKEYIDFLIRHRDRDVIKVVSGVRRAGKSTLFELYKRYLLANGVTAEQIISINFEDLQYEDLQDYRALHKYVSGKLLPDRMNYIFLDEIQHVEKFEKAVDSLFIKENTDIYLTGLNAYFMSGELATFLSGRYVELRMLPLSFSEYATALPDNMSLQAKYNSYVTDGSFPYIIRLDGRKEDIREYLSGIYNTIIVKDILTRLQVRDIKMLSSIVKYVFANVGSLLSPGKIANAMTSAGRKIDPKTVERYLQGLQDSLIIYQANRYDVRGKELLKVNAKYYVVDMALRSSITGNLGRDMGHILENIVYLELLRRGYKVYVGDIPGGEIDFVAEKNGSLAYFQVALSTLSEDVLERELKPLQMLNDNYPKYLLTMDEYDMEADFAGIRKLNVLQWLERA</sequence>
<comment type="caution">
    <text evidence="3">The sequence shown here is derived from an EMBL/GenBank/DDBJ whole genome shotgun (WGS) entry which is preliminary data.</text>
</comment>
<organism evidence="3 4">
    <name type="scientific">Anaerovibrio slackiae</name>
    <dbReference type="NCBI Taxonomy" id="2652309"/>
    <lineage>
        <taxon>Bacteria</taxon>
        <taxon>Bacillati</taxon>
        <taxon>Bacillota</taxon>
        <taxon>Negativicutes</taxon>
        <taxon>Selenomonadales</taxon>
        <taxon>Selenomonadaceae</taxon>
        <taxon>Anaerovibrio</taxon>
    </lineage>
</organism>
<dbReference type="PANTHER" id="PTHR33295">
    <property type="entry name" value="ATPASE"/>
    <property type="match status" value="1"/>
</dbReference>
<dbReference type="GeneID" id="96779771"/>
<dbReference type="Pfam" id="PF13635">
    <property type="entry name" value="DUF4143"/>
    <property type="match status" value="1"/>
</dbReference>
<dbReference type="InterPro" id="IPR027417">
    <property type="entry name" value="P-loop_NTPase"/>
</dbReference>
<feature type="domain" description="AAA" evidence="1">
    <location>
        <begin position="24"/>
        <end position="152"/>
    </location>
</feature>
<dbReference type="SUPFAM" id="SSF52540">
    <property type="entry name" value="P-loop containing nucleoside triphosphate hydrolases"/>
    <property type="match status" value="1"/>
</dbReference>